<evidence type="ECO:0000256" key="3">
    <source>
        <dbReference type="SAM" id="SignalP"/>
    </source>
</evidence>
<dbReference type="OrthoDB" id="1600564at2759"/>
<dbReference type="Proteomes" id="UP000615446">
    <property type="component" value="Unassembled WGS sequence"/>
</dbReference>
<evidence type="ECO:0000256" key="1">
    <source>
        <dbReference type="ARBA" id="ARBA00022801"/>
    </source>
</evidence>
<dbReference type="Gene3D" id="3.40.50.1110">
    <property type="entry name" value="SGNH hydrolase"/>
    <property type="match status" value="1"/>
</dbReference>
<dbReference type="InterPro" id="IPR036514">
    <property type="entry name" value="SGNH_hydro_sf"/>
</dbReference>
<keyword evidence="2" id="KW-0443">Lipid metabolism</keyword>
<keyword evidence="3" id="KW-0732">Signal</keyword>
<feature type="chain" id="PRO_5034584219" evidence="3">
    <location>
        <begin position="25"/>
        <end position="314"/>
    </location>
</feature>
<dbReference type="InterPro" id="IPR001087">
    <property type="entry name" value="GDSL"/>
</dbReference>
<evidence type="ECO:0000256" key="2">
    <source>
        <dbReference type="ARBA" id="ARBA00023098"/>
    </source>
</evidence>
<dbReference type="Pfam" id="PF00657">
    <property type="entry name" value="Lipase_GDSL"/>
    <property type="match status" value="1"/>
</dbReference>
<dbReference type="EMBL" id="BLAL01000030">
    <property type="protein sequence ID" value="GES77502.1"/>
    <property type="molecule type" value="Genomic_DNA"/>
</dbReference>
<feature type="signal peptide" evidence="3">
    <location>
        <begin position="1"/>
        <end position="24"/>
    </location>
</feature>
<dbReference type="AlphaFoldDB" id="A0A8H3KX16"/>
<evidence type="ECO:0000313" key="4">
    <source>
        <dbReference type="EMBL" id="GES77502.1"/>
    </source>
</evidence>
<dbReference type="PANTHER" id="PTHR46020">
    <property type="entry name" value="OSJNBB0059K02.9 PROTEIN"/>
    <property type="match status" value="1"/>
</dbReference>
<organism evidence="4 5">
    <name type="scientific">Rhizophagus clarus</name>
    <dbReference type="NCBI Taxonomy" id="94130"/>
    <lineage>
        <taxon>Eukaryota</taxon>
        <taxon>Fungi</taxon>
        <taxon>Fungi incertae sedis</taxon>
        <taxon>Mucoromycota</taxon>
        <taxon>Glomeromycotina</taxon>
        <taxon>Glomeromycetes</taxon>
        <taxon>Glomerales</taxon>
        <taxon>Glomeraceae</taxon>
        <taxon>Rhizophagus</taxon>
    </lineage>
</organism>
<dbReference type="CDD" id="cd01846">
    <property type="entry name" value="fatty_acyltransferase_like"/>
    <property type="match status" value="1"/>
</dbReference>
<keyword evidence="1 4" id="KW-0378">Hydrolase</keyword>
<protein>
    <submittedName>
        <fullName evidence="4">SGNH/GDSL hydrolase family protein</fullName>
    </submittedName>
</protein>
<accession>A0A8H3KX16</accession>
<dbReference type="GO" id="GO:0006629">
    <property type="term" value="P:lipid metabolic process"/>
    <property type="evidence" value="ECO:0007669"/>
    <property type="project" value="UniProtKB-KW"/>
</dbReference>
<gene>
    <name evidence="4" type="ORF">RCL2_000486900</name>
</gene>
<name>A0A8H3KX16_9GLOM</name>
<dbReference type="PANTHER" id="PTHR46020:SF4">
    <property type="entry name" value="OS04G0650200 PROTEIN"/>
    <property type="match status" value="1"/>
</dbReference>
<dbReference type="SUPFAM" id="SSF52266">
    <property type="entry name" value="SGNH hydrolase"/>
    <property type="match status" value="1"/>
</dbReference>
<dbReference type="GO" id="GO:0016788">
    <property type="term" value="F:hydrolase activity, acting on ester bonds"/>
    <property type="evidence" value="ECO:0007669"/>
    <property type="project" value="InterPro"/>
</dbReference>
<reference evidence="4" key="1">
    <citation type="submission" date="2019-10" db="EMBL/GenBank/DDBJ databases">
        <title>Conservation and host-specific expression of non-tandemly repeated heterogenous ribosome RNA gene in arbuscular mycorrhizal fungi.</title>
        <authorList>
            <person name="Maeda T."/>
            <person name="Kobayashi Y."/>
            <person name="Nakagawa T."/>
            <person name="Ezawa T."/>
            <person name="Yamaguchi K."/>
            <person name="Bino T."/>
            <person name="Nishimoto Y."/>
            <person name="Shigenobu S."/>
            <person name="Kawaguchi M."/>
        </authorList>
    </citation>
    <scope>NUCLEOTIDE SEQUENCE</scope>
    <source>
        <strain evidence="4">HR1</strain>
    </source>
</reference>
<comment type="caution">
    <text evidence="4">The sequence shown here is derived from an EMBL/GenBank/DDBJ whole genome shotgun (WGS) entry which is preliminary data.</text>
</comment>
<proteinExistence type="predicted"/>
<evidence type="ECO:0000313" key="5">
    <source>
        <dbReference type="Proteomes" id="UP000615446"/>
    </source>
</evidence>
<sequence length="314" mass="36300">MMKKNKFIIITVILFINTIIKVETQGTAHRFDKIVVFGDNNVDNGNEWKQSNQTYPPSSIYKYQGRFSNGLTWVEYLSQFLEAQIEDYAFGGATSDSNFVPGFSGKYNNMSVIGIKQQVQEYLINVSRNGTDFNKTLFVVEYLGNDYINDPTTNPIHVTGNLYQQWVSLSNLGVKHILINNIFEFSLLPDKTKANKNVTQLIDRKITLLHNAALVLRMTEFNIRSLGNSGKTKLYLLDLHNLWMRVRDGDVSKRLRLTNFNENCVERININEYKVCNDPDSFLYWDYFNPTTKMHSHIAFSAFNVIKAQKRIIF</sequence>